<dbReference type="GO" id="GO:0004888">
    <property type="term" value="F:transmembrane signaling receptor activity"/>
    <property type="evidence" value="ECO:0007669"/>
    <property type="project" value="InterPro"/>
</dbReference>
<accession>A0AAE3MHC7</accession>
<evidence type="ECO:0000256" key="2">
    <source>
        <dbReference type="ARBA" id="ARBA00029447"/>
    </source>
</evidence>
<evidence type="ECO:0000256" key="3">
    <source>
        <dbReference type="PROSITE-ProRule" id="PRU00284"/>
    </source>
</evidence>
<name>A0AAE3MHC7_9BACT</name>
<comment type="similarity">
    <text evidence="2">Belongs to the methyl-accepting chemotaxis (MCP) protein family.</text>
</comment>
<evidence type="ECO:0000256" key="1">
    <source>
        <dbReference type="ARBA" id="ARBA00023224"/>
    </source>
</evidence>
<keyword evidence="4" id="KW-0472">Membrane</keyword>
<keyword evidence="1 3" id="KW-0807">Transducer</keyword>
<dbReference type="GO" id="GO:0006935">
    <property type="term" value="P:chemotaxis"/>
    <property type="evidence" value="ECO:0007669"/>
    <property type="project" value="InterPro"/>
</dbReference>
<dbReference type="PANTHER" id="PTHR32089">
    <property type="entry name" value="METHYL-ACCEPTING CHEMOTAXIS PROTEIN MCPB"/>
    <property type="match status" value="1"/>
</dbReference>
<dbReference type="SMART" id="SM00283">
    <property type="entry name" value="MA"/>
    <property type="match status" value="1"/>
</dbReference>
<dbReference type="AlphaFoldDB" id="A0AAE3MHC7"/>
<dbReference type="GO" id="GO:0007165">
    <property type="term" value="P:signal transduction"/>
    <property type="evidence" value="ECO:0007669"/>
    <property type="project" value="UniProtKB-KW"/>
</dbReference>
<dbReference type="InterPro" id="IPR004090">
    <property type="entry name" value="Chemotax_Me-accpt_rcpt"/>
</dbReference>
<dbReference type="CDD" id="cd06225">
    <property type="entry name" value="HAMP"/>
    <property type="match status" value="1"/>
</dbReference>
<dbReference type="SUPFAM" id="SSF58104">
    <property type="entry name" value="Methyl-accepting chemotaxis protein (MCP) signaling domain"/>
    <property type="match status" value="1"/>
</dbReference>
<dbReference type="Gene3D" id="6.10.340.10">
    <property type="match status" value="1"/>
</dbReference>
<dbReference type="Proteomes" id="UP001207408">
    <property type="component" value="Unassembled WGS sequence"/>
</dbReference>
<dbReference type="PRINTS" id="PR00260">
    <property type="entry name" value="CHEMTRNSDUCR"/>
</dbReference>
<reference evidence="6" key="1">
    <citation type="submission" date="2022-10" db="EMBL/GenBank/DDBJ databases">
        <authorList>
            <person name="Yu W.X."/>
        </authorList>
    </citation>
    <scope>NUCLEOTIDE SEQUENCE</scope>
    <source>
        <strain evidence="6">D04</strain>
    </source>
</reference>
<evidence type="ECO:0000259" key="5">
    <source>
        <dbReference type="PROSITE" id="PS50111"/>
    </source>
</evidence>
<comment type="caution">
    <text evidence="6">The sequence shown here is derived from an EMBL/GenBank/DDBJ whole genome shotgun (WGS) entry which is preliminary data.</text>
</comment>
<sequence length="358" mass="39903">MATRKKSILKRLFNYMMLFGITMGFIFPVYANFFVEWKEGHFVYFLIGCIMAGITVGIVSFLFVKKILIKELLKVSSVAQEVANKNIAVQLEIESKDAVGEIASGFNEIIKCLNSFVFEIKKIVSEANKIGGDKEINNSSKLHSLTHSISQIHSNSDKISALSNAIKNNINHIQSAVFKSGKNLQLIDKNVDRFSNEMNSLVGRTQEIDNIIQTISNVAEQTNILALNASIEASKAGEFGKSFTVVAGEVRKLSSNISQSAIRIAKIIYALNENINQANLINKDLMEQFKNNIEDNIRFTEIVKQVDNFSDSSITENSNLLGSIDNLKDIVLNMNDSFDSFYISISKLDLSAKNFKTN</sequence>
<dbReference type="InterPro" id="IPR004089">
    <property type="entry name" value="MCPsignal_dom"/>
</dbReference>
<gene>
    <name evidence="6" type="ORF">OM074_17925</name>
</gene>
<dbReference type="Pfam" id="PF00015">
    <property type="entry name" value="MCPsignal"/>
    <property type="match status" value="1"/>
</dbReference>
<proteinExistence type="inferred from homology"/>
<feature type="transmembrane region" description="Helical" evidence="4">
    <location>
        <begin position="42"/>
        <end position="64"/>
    </location>
</feature>
<feature type="domain" description="Methyl-accepting transducer" evidence="5">
    <location>
        <begin position="139"/>
        <end position="342"/>
    </location>
</feature>
<keyword evidence="4" id="KW-1133">Transmembrane helix</keyword>
<dbReference type="GO" id="GO:0016020">
    <property type="term" value="C:membrane"/>
    <property type="evidence" value="ECO:0007669"/>
    <property type="project" value="InterPro"/>
</dbReference>
<dbReference type="EMBL" id="JAPDPI010000048">
    <property type="protein sequence ID" value="MCW3807511.1"/>
    <property type="molecule type" value="Genomic_DNA"/>
</dbReference>
<dbReference type="PROSITE" id="PS50111">
    <property type="entry name" value="CHEMOTAXIS_TRANSDUC_2"/>
    <property type="match status" value="1"/>
</dbReference>
<dbReference type="RefSeq" id="WP_301201928.1">
    <property type="nucleotide sequence ID" value="NZ_JAPDPI010000048.1"/>
</dbReference>
<keyword evidence="7" id="KW-1185">Reference proteome</keyword>
<dbReference type="PANTHER" id="PTHR32089:SF112">
    <property type="entry name" value="LYSOZYME-LIKE PROTEIN-RELATED"/>
    <property type="match status" value="1"/>
</dbReference>
<dbReference type="Gene3D" id="1.10.287.950">
    <property type="entry name" value="Methyl-accepting chemotaxis protein"/>
    <property type="match status" value="1"/>
</dbReference>
<protein>
    <submittedName>
        <fullName evidence="6">Methyl-accepting chemotaxis protein</fullName>
    </submittedName>
</protein>
<keyword evidence="4" id="KW-0812">Transmembrane</keyword>
<evidence type="ECO:0000313" key="6">
    <source>
        <dbReference type="EMBL" id="MCW3807511.1"/>
    </source>
</evidence>
<feature type="transmembrane region" description="Helical" evidence="4">
    <location>
        <begin position="12"/>
        <end position="30"/>
    </location>
</feature>
<evidence type="ECO:0000256" key="4">
    <source>
        <dbReference type="SAM" id="Phobius"/>
    </source>
</evidence>
<organism evidence="6 7">
    <name type="scientific">Plebeiibacterium marinum</name>
    <dbReference type="NCBI Taxonomy" id="2992111"/>
    <lineage>
        <taxon>Bacteria</taxon>
        <taxon>Pseudomonadati</taxon>
        <taxon>Bacteroidota</taxon>
        <taxon>Bacteroidia</taxon>
        <taxon>Marinilabiliales</taxon>
        <taxon>Marinilabiliaceae</taxon>
        <taxon>Plebeiibacterium</taxon>
    </lineage>
</organism>
<evidence type="ECO:0000313" key="7">
    <source>
        <dbReference type="Proteomes" id="UP001207408"/>
    </source>
</evidence>